<feature type="domain" description="Phosphatidylinositol-specific phospholipase C X" evidence="6">
    <location>
        <begin position="6"/>
        <end position="152"/>
    </location>
</feature>
<comment type="caution">
    <text evidence="7">The sequence shown here is derived from an EMBL/GenBank/DDBJ whole genome shotgun (WGS) entry which is preliminary data.</text>
</comment>
<evidence type="ECO:0000313" key="8">
    <source>
        <dbReference type="Proteomes" id="UP000600946"/>
    </source>
</evidence>
<evidence type="ECO:0000256" key="5">
    <source>
        <dbReference type="ARBA" id="ARBA00030782"/>
    </source>
</evidence>
<comment type="catalytic activity">
    <reaction evidence="1">
        <text>a 1,2-diacyl-sn-glycero-3-phospho-(1D-myo-inositol) = 1D-myo-inositol 1,2-cyclic phosphate + a 1,2-diacyl-sn-glycerol</text>
        <dbReference type="Rhea" id="RHEA:17093"/>
        <dbReference type="ChEBI" id="CHEBI:17815"/>
        <dbReference type="ChEBI" id="CHEBI:57880"/>
        <dbReference type="ChEBI" id="CHEBI:58484"/>
        <dbReference type="EC" id="4.6.1.13"/>
    </reaction>
</comment>
<keyword evidence="8" id="KW-1185">Reference proteome</keyword>
<organism evidence="7 8">
    <name type="scientific">Streptomyces xanthochromogenes</name>
    <dbReference type="NCBI Taxonomy" id="67384"/>
    <lineage>
        <taxon>Bacteria</taxon>
        <taxon>Bacillati</taxon>
        <taxon>Actinomycetota</taxon>
        <taxon>Actinomycetes</taxon>
        <taxon>Kitasatosporales</taxon>
        <taxon>Streptomycetaceae</taxon>
        <taxon>Streptomyces</taxon>
    </lineage>
</organism>
<dbReference type="Proteomes" id="UP000600946">
    <property type="component" value="Unassembled WGS sequence"/>
</dbReference>
<sequence length="398" mass="44003">MSAIADDTPMQSITIPGTHESGARFPGLSAGFAQCQNDSYTIAAQLRDGIRYLDIRCRNYGHSLLIHHGQVYQHASFEDCVRDCHDFLAGNPSETLFMRLKHEYHNDDEGDDGSDSGFVERFEEIRQKYPIFHVDGIPTLGRARGKIILLGNVSGLRGTDWGSGALRIQDEYDLSSLYPVDNKLKAVRTHFDTAQGDSSGHTLYVNHLSGYSKIPVRTPHQIAVDVLPAVDKDLTERSRRRPGGCLGIVPMDYADEAGNLTWRLIQWNLFVPDQSTRTLTIEKAELLSFDDGMTDPAVYGTITLTGSTGSKKVWDRSSKAGSRAVFPGSRGEFTLVDPVVTSTDGFTIDADLWDYDVSGDDQVAQGRIVWRPAEGTGRFTRTLYGEDDGQVAITYRVG</sequence>
<evidence type="ECO:0000256" key="4">
    <source>
        <dbReference type="ARBA" id="ARBA00030474"/>
    </source>
</evidence>
<dbReference type="EC" id="4.6.1.13" evidence="2"/>
<protein>
    <recommendedName>
        <fullName evidence="3">1-phosphatidylinositol phosphodiesterase</fullName>
        <ecNumber evidence="2">4.6.1.13</ecNumber>
    </recommendedName>
    <alternativeName>
        <fullName evidence="4">Phosphatidylinositol diacylglycerol-lyase</fullName>
    </alternativeName>
    <alternativeName>
        <fullName evidence="5">Phosphatidylinositol-specific phospholipase C</fullName>
    </alternativeName>
</protein>
<dbReference type="PANTHER" id="PTHR13593">
    <property type="match status" value="1"/>
</dbReference>
<dbReference type="SUPFAM" id="SSF51695">
    <property type="entry name" value="PLC-like phosphodiesterases"/>
    <property type="match status" value="1"/>
</dbReference>
<dbReference type="PROSITE" id="PS50007">
    <property type="entry name" value="PIPLC_X_DOMAIN"/>
    <property type="match status" value="1"/>
</dbReference>
<evidence type="ECO:0000313" key="7">
    <source>
        <dbReference type="EMBL" id="GGY15308.1"/>
    </source>
</evidence>
<evidence type="ECO:0000256" key="1">
    <source>
        <dbReference type="ARBA" id="ARBA00001316"/>
    </source>
</evidence>
<dbReference type="PANTHER" id="PTHR13593:SF113">
    <property type="entry name" value="SI:DKEY-266F7.9"/>
    <property type="match status" value="1"/>
</dbReference>
<dbReference type="EMBL" id="BMUU01000001">
    <property type="protein sequence ID" value="GGY15308.1"/>
    <property type="molecule type" value="Genomic_DNA"/>
</dbReference>
<gene>
    <name evidence="7" type="ORF">GCM10010326_03680</name>
</gene>
<evidence type="ECO:0000256" key="3">
    <source>
        <dbReference type="ARBA" id="ARBA00019758"/>
    </source>
</evidence>
<dbReference type="CDD" id="cd08586">
    <property type="entry name" value="PI-PLCc_BcPLC_like"/>
    <property type="match status" value="1"/>
</dbReference>
<dbReference type="Gene3D" id="3.20.20.190">
    <property type="entry name" value="Phosphatidylinositol (PI) phosphodiesterase"/>
    <property type="match status" value="1"/>
</dbReference>
<evidence type="ECO:0000256" key="2">
    <source>
        <dbReference type="ARBA" id="ARBA00012581"/>
    </source>
</evidence>
<reference evidence="8" key="1">
    <citation type="journal article" date="2019" name="Int. J. Syst. Evol. Microbiol.">
        <title>The Global Catalogue of Microorganisms (GCM) 10K type strain sequencing project: providing services to taxonomists for standard genome sequencing and annotation.</title>
        <authorList>
            <consortium name="The Broad Institute Genomics Platform"/>
            <consortium name="The Broad Institute Genome Sequencing Center for Infectious Disease"/>
            <person name="Wu L."/>
            <person name="Ma J."/>
        </authorList>
    </citation>
    <scope>NUCLEOTIDE SEQUENCE [LARGE SCALE GENOMIC DNA]</scope>
    <source>
        <strain evidence="8">JCM 4594</strain>
    </source>
</reference>
<evidence type="ECO:0000259" key="6">
    <source>
        <dbReference type="SMART" id="SM00148"/>
    </source>
</evidence>
<dbReference type="InterPro" id="IPR051057">
    <property type="entry name" value="PI-PLC_domain"/>
</dbReference>
<dbReference type="Pfam" id="PF00388">
    <property type="entry name" value="PI-PLC-X"/>
    <property type="match status" value="1"/>
</dbReference>
<dbReference type="SMART" id="SM00148">
    <property type="entry name" value="PLCXc"/>
    <property type="match status" value="1"/>
</dbReference>
<dbReference type="InterPro" id="IPR000909">
    <property type="entry name" value="PLipase_C_PInositol-sp_X_dom"/>
</dbReference>
<name>A0ABQ2ZHU6_9ACTN</name>
<proteinExistence type="predicted"/>
<accession>A0ABQ2ZHU6</accession>
<dbReference type="InterPro" id="IPR017946">
    <property type="entry name" value="PLC-like_Pdiesterase_TIM-brl"/>
</dbReference>